<dbReference type="AlphaFoldDB" id="A0AB34IZE2"/>
<name>A0AB34IZE2_PRYPA</name>
<dbReference type="InterPro" id="IPR036514">
    <property type="entry name" value="SGNH_hydro_sf"/>
</dbReference>
<dbReference type="Proteomes" id="UP001515480">
    <property type="component" value="Unassembled WGS sequence"/>
</dbReference>
<proteinExistence type="predicted"/>
<gene>
    <name evidence="1" type="ORF">AB1Y20_006782</name>
</gene>
<organism evidence="1 2">
    <name type="scientific">Prymnesium parvum</name>
    <name type="common">Toxic golden alga</name>
    <dbReference type="NCBI Taxonomy" id="97485"/>
    <lineage>
        <taxon>Eukaryota</taxon>
        <taxon>Haptista</taxon>
        <taxon>Haptophyta</taxon>
        <taxon>Prymnesiophyceae</taxon>
        <taxon>Prymnesiales</taxon>
        <taxon>Prymnesiaceae</taxon>
        <taxon>Prymnesium</taxon>
    </lineage>
</organism>
<dbReference type="SUPFAM" id="SSF52266">
    <property type="entry name" value="SGNH hydrolase"/>
    <property type="match status" value="1"/>
</dbReference>
<dbReference type="Pfam" id="PF00657">
    <property type="entry name" value="Lipase_GDSL"/>
    <property type="match status" value="1"/>
</dbReference>
<reference evidence="1 2" key="1">
    <citation type="journal article" date="2024" name="Science">
        <title>Giant polyketide synthase enzymes in the biosynthesis of giant marine polyether toxins.</title>
        <authorList>
            <person name="Fallon T.R."/>
            <person name="Shende V.V."/>
            <person name="Wierzbicki I.H."/>
            <person name="Pendleton A.L."/>
            <person name="Watervoot N.F."/>
            <person name="Auber R.P."/>
            <person name="Gonzalez D.J."/>
            <person name="Wisecaver J.H."/>
            <person name="Moore B.S."/>
        </authorList>
    </citation>
    <scope>NUCLEOTIDE SEQUENCE [LARGE SCALE GENOMIC DNA]</scope>
    <source>
        <strain evidence="1 2">12B1</strain>
    </source>
</reference>
<dbReference type="Gene3D" id="3.40.50.1110">
    <property type="entry name" value="SGNH hydrolase"/>
    <property type="match status" value="1"/>
</dbReference>
<comment type="caution">
    <text evidence="1">The sequence shown here is derived from an EMBL/GenBank/DDBJ whole genome shotgun (WGS) entry which is preliminary data.</text>
</comment>
<evidence type="ECO:0000313" key="2">
    <source>
        <dbReference type="Proteomes" id="UP001515480"/>
    </source>
</evidence>
<dbReference type="EMBL" id="JBGBPQ010000015">
    <property type="protein sequence ID" value="KAL1510477.1"/>
    <property type="molecule type" value="Genomic_DNA"/>
</dbReference>
<sequence>MAWVAPTAMQLGSTIPKVDSRLSLAATDLVDASCPALTPYSRLRDLLDYADVIPDMREVSAEELPGWDRSLDRPLVEFCDCNGALHKSRPAFLLLLKRLGLKSVADRQKVANALGALLRKFFAAGAPGAPHECSDDCVGHARKARETSSPLLAQSGPRLLPGDAALWFTPFNWLVSADVLDGEPGAVSQTPGAYFRVEWEGVASKPLTLEVDTSAMDMACMSIAYSLDGAELEVLVLPHGKRRARLDLPVPDATFGAQEVRRHRLFVSIYNSRQKVDRWGAKGTLPQSALRLRAVLLPPGATVLQPQLRPRRILAFGDSIVEGVCACAERTEEHSKISDLDANSSSKTWVAEVADHFDAEYSSVGYGRHGYTLSANGNVPPFAPLRPHDECSWDKLWADTPRSFSHGAGEQLDMVFLTHGTCDGLILGQKCANDLELAVRQLLPRLRAAVGPAPGVFLCVPFGGFGGERQQPFNSLRYAFDDYMSASRDPTCHFVSFEEDASRNLTGYQFDESGRFATTADSFDGVHPLAARQQELGRMVVSQVEKLRMPATGSVLSDSEDVDYWAILEEEPHPDLMEDLVVF</sequence>
<dbReference type="GO" id="GO:0016788">
    <property type="term" value="F:hydrolase activity, acting on ester bonds"/>
    <property type="evidence" value="ECO:0007669"/>
    <property type="project" value="InterPro"/>
</dbReference>
<keyword evidence="2" id="KW-1185">Reference proteome</keyword>
<accession>A0AB34IZE2</accession>
<protein>
    <submittedName>
        <fullName evidence="1">Uncharacterized protein</fullName>
    </submittedName>
</protein>
<evidence type="ECO:0000313" key="1">
    <source>
        <dbReference type="EMBL" id="KAL1510477.1"/>
    </source>
</evidence>
<dbReference type="InterPro" id="IPR001087">
    <property type="entry name" value="GDSL"/>
</dbReference>